<proteinExistence type="predicted"/>
<organism evidence="3 4">
    <name type="scientific">Rotaria sordida</name>
    <dbReference type="NCBI Taxonomy" id="392033"/>
    <lineage>
        <taxon>Eukaryota</taxon>
        <taxon>Metazoa</taxon>
        <taxon>Spiralia</taxon>
        <taxon>Gnathifera</taxon>
        <taxon>Rotifera</taxon>
        <taxon>Eurotatoria</taxon>
        <taxon>Bdelloidea</taxon>
        <taxon>Philodinida</taxon>
        <taxon>Philodinidae</taxon>
        <taxon>Rotaria</taxon>
    </lineage>
</organism>
<feature type="non-terminal residue" evidence="3">
    <location>
        <position position="1"/>
    </location>
</feature>
<evidence type="ECO:0000256" key="2">
    <source>
        <dbReference type="SAM" id="SignalP"/>
    </source>
</evidence>
<keyword evidence="2" id="KW-0732">Signal</keyword>
<feature type="chain" id="PRO_5033007087" evidence="2">
    <location>
        <begin position="18"/>
        <end position="160"/>
    </location>
</feature>
<feature type="signal peptide" evidence="2">
    <location>
        <begin position="1"/>
        <end position="17"/>
    </location>
</feature>
<reference evidence="3" key="1">
    <citation type="submission" date="2021-02" db="EMBL/GenBank/DDBJ databases">
        <authorList>
            <person name="Nowell W R."/>
        </authorList>
    </citation>
    <scope>NUCLEOTIDE SEQUENCE</scope>
</reference>
<protein>
    <submittedName>
        <fullName evidence="3">Uncharacterized protein</fullName>
    </submittedName>
</protein>
<accession>A0A820BYH7</accession>
<keyword evidence="1" id="KW-0472">Membrane</keyword>
<comment type="caution">
    <text evidence="3">The sequence shown here is derived from an EMBL/GenBank/DDBJ whole genome shotgun (WGS) entry which is preliminary data.</text>
</comment>
<feature type="non-terminal residue" evidence="3">
    <location>
        <position position="160"/>
    </location>
</feature>
<gene>
    <name evidence="3" type="ORF">JBS370_LOCUS36481</name>
</gene>
<dbReference type="AlphaFoldDB" id="A0A820BYH7"/>
<evidence type="ECO:0000256" key="1">
    <source>
        <dbReference type="SAM" id="Phobius"/>
    </source>
</evidence>
<name>A0A820BYH7_9BILA</name>
<keyword evidence="1" id="KW-0812">Transmembrane</keyword>
<keyword evidence="1" id="KW-1133">Transmembrane helix</keyword>
<sequence length="160" mass="18831">MIPGLFVSCLLVESLLASSLECFYNISCIQMLIDWYPFDRMETTLDPRVLNVTALVSTINSRFSPDTKLDIIISQLFIEYWINSTNFSSYYNQCEPDQCFYTYEERFNRAYIIATLLGIVGGLSIVLRILIPSIVILLRRMYYQFRRFQTNVRREMIVEI</sequence>
<dbReference type="EMBL" id="CAJOBD010014455">
    <property type="protein sequence ID" value="CAF4200171.1"/>
    <property type="molecule type" value="Genomic_DNA"/>
</dbReference>
<evidence type="ECO:0000313" key="4">
    <source>
        <dbReference type="Proteomes" id="UP000663836"/>
    </source>
</evidence>
<dbReference type="Proteomes" id="UP000663836">
    <property type="component" value="Unassembled WGS sequence"/>
</dbReference>
<feature type="transmembrane region" description="Helical" evidence="1">
    <location>
        <begin position="110"/>
        <end position="138"/>
    </location>
</feature>
<evidence type="ECO:0000313" key="3">
    <source>
        <dbReference type="EMBL" id="CAF4200171.1"/>
    </source>
</evidence>